<dbReference type="Pfam" id="PF00454">
    <property type="entry name" value="PI3_PI4_kinase"/>
    <property type="match status" value="2"/>
</dbReference>
<comment type="caution">
    <text evidence="6">The sequence shown here is derived from an EMBL/GenBank/DDBJ whole genome shotgun (WGS) entry which is preliminary data.</text>
</comment>
<keyword evidence="2 6" id="KW-0418">Kinase</keyword>
<keyword evidence="7" id="KW-1185">Reference proteome</keyword>
<organism evidence="6 7">
    <name type="scientific">Reticulomyxa filosa</name>
    <dbReference type="NCBI Taxonomy" id="46433"/>
    <lineage>
        <taxon>Eukaryota</taxon>
        <taxon>Sar</taxon>
        <taxon>Rhizaria</taxon>
        <taxon>Retaria</taxon>
        <taxon>Foraminifera</taxon>
        <taxon>Monothalamids</taxon>
        <taxon>Reticulomyxidae</taxon>
        <taxon>Reticulomyxa</taxon>
    </lineage>
</organism>
<dbReference type="InterPro" id="IPR011009">
    <property type="entry name" value="Kinase-like_dom_sf"/>
</dbReference>
<feature type="region of interest" description="Disordered" evidence="3">
    <location>
        <begin position="198"/>
        <end position="220"/>
    </location>
</feature>
<keyword evidence="4" id="KW-0472">Membrane</keyword>
<dbReference type="Proteomes" id="UP000023152">
    <property type="component" value="Unassembled WGS sequence"/>
</dbReference>
<gene>
    <name evidence="6" type="ORF">RFI_07143</name>
</gene>
<feature type="compositionally biased region" description="Basic and acidic residues" evidence="3">
    <location>
        <begin position="1"/>
        <end position="20"/>
    </location>
</feature>
<feature type="compositionally biased region" description="Low complexity" evidence="3">
    <location>
        <begin position="149"/>
        <end position="161"/>
    </location>
</feature>
<dbReference type="Gene3D" id="3.30.1010.10">
    <property type="entry name" value="Phosphatidylinositol 3-kinase Catalytic Subunit, Chain A, domain 4"/>
    <property type="match status" value="1"/>
</dbReference>
<evidence type="ECO:0000259" key="5">
    <source>
        <dbReference type="PROSITE" id="PS50290"/>
    </source>
</evidence>
<dbReference type="GO" id="GO:0046854">
    <property type="term" value="P:phosphatidylinositol phosphate biosynthetic process"/>
    <property type="evidence" value="ECO:0007669"/>
    <property type="project" value="InterPro"/>
</dbReference>
<feature type="compositionally biased region" description="Polar residues" evidence="3">
    <location>
        <begin position="288"/>
        <end position="304"/>
    </location>
</feature>
<evidence type="ECO:0000256" key="2">
    <source>
        <dbReference type="ARBA" id="ARBA00022777"/>
    </source>
</evidence>
<evidence type="ECO:0000313" key="6">
    <source>
        <dbReference type="EMBL" id="ETO29976.1"/>
    </source>
</evidence>
<keyword evidence="4" id="KW-0812">Transmembrane</keyword>
<name>X6NVE4_RETFI</name>
<feature type="compositionally biased region" description="Low complexity" evidence="3">
    <location>
        <begin position="314"/>
        <end position="343"/>
    </location>
</feature>
<feature type="region of interest" description="Disordered" evidence="3">
    <location>
        <begin position="149"/>
        <end position="184"/>
    </location>
</feature>
<dbReference type="AlphaFoldDB" id="X6NVE4"/>
<feature type="compositionally biased region" description="Basic and acidic residues" evidence="3">
    <location>
        <begin position="198"/>
        <end position="211"/>
    </location>
</feature>
<dbReference type="PANTHER" id="PTHR10048:SF22">
    <property type="entry name" value="PHOSPHATIDYLINOSITOL 4-KINASE BETA"/>
    <property type="match status" value="1"/>
</dbReference>
<keyword evidence="1" id="KW-0808">Transferase</keyword>
<dbReference type="SMART" id="SM00146">
    <property type="entry name" value="PI3Kc"/>
    <property type="match status" value="1"/>
</dbReference>
<protein>
    <submittedName>
        <fullName evidence="6">Phosphatidylinositol 3-kinase</fullName>
    </submittedName>
</protein>
<feature type="domain" description="PI3K/PI4K catalytic" evidence="5">
    <location>
        <begin position="618"/>
        <end position="872"/>
    </location>
</feature>
<dbReference type="Gene3D" id="1.10.1070.11">
    <property type="entry name" value="Phosphatidylinositol 3-/4-kinase, catalytic domain"/>
    <property type="match status" value="1"/>
</dbReference>
<feature type="compositionally biased region" description="Basic residues" evidence="3">
    <location>
        <begin position="167"/>
        <end position="184"/>
    </location>
</feature>
<dbReference type="SUPFAM" id="SSF56112">
    <property type="entry name" value="Protein kinase-like (PK-like)"/>
    <property type="match status" value="1"/>
</dbReference>
<dbReference type="EMBL" id="ASPP01005745">
    <property type="protein sequence ID" value="ETO29976.1"/>
    <property type="molecule type" value="Genomic_DNA"/>
</dbReference>
<dbReference type="PANTHER" id="PTHR10048">
    <property type="entry name" value="PHOSPHATIDYLINOSITOL KINASE"/>
    <property type="match status" value="1"/>
</dbReference>
<sequence length="912" mass="103924">MHEKHIHENDREETSMREQQTDPSQSKTDSIPYAIDPLLQATSHGDTKTEETTSSSMTNSNVKRFLNEEGSFRKKLEKSLRSRNSGELVLLKKRISVDDLDVPRSGTDFKKHAISIGMSAAKYENDDNSKGRRGDMPRNIQPMFAGQMPYASSAASSPQSYMDDKHFRHHSKRNPLKNKRHKKISTSDIRGIVRASEHEIKDASAEHKSSDEGNSDNETSDFFTELTEHLGHSLYSELNFLLGEYKKKENNSVDIDASNGDVIISNESLITVSTVLNNLKQIKNQKDATLQATKKQIPKTSAISRENKRDDNANVDTSVNTNTNASVNTNTNASVSANTKESDSDSSSENENESNKYIPMERYRGQSKFLMEKPAICSGAKRLQKREAETQKHEVRLFQVLKAERASQLKPIIEETTVDVIMPFLPIITYTLSNPNNKNFENMFKNEMSTRACILSRKKAKKFRQEVGALLSERIVRHHDLHQSVQFLLASYKSKEKTPIALLYSGMAYTSEAAKPMITSSTGSTAVISTATIDKSSAGQPTTAIDSRDKAKENELHNNELIWSRSVCTARLPKDPVKFWEFIAYFKDAKAGFEFELDCESHKLLRDPCVCNSPPISRLSIRKVMNSHAKPFLIDIYTTEFSQPGVEIRSSTIILKAGDDLRKDAMVMQVFKFMNHIWHRSNLTFEDKHVNVLTYKVVPMSPNFGCIELVPGCIALRHISHLQNFMKAKHYNTLACSAAGSYIASFVMGIRDRHFDNILVRQTDCTLFHIDFNYVLGEKVSFDACPFGITHEFYDLMKEHYKNFVNLAVKAYQLLRDNYGEIAEFAQLAFDGIVPTDAVKKFIKEKLRIGESNEKAEQLFFLFYSFFFYFHLLLIYLYRWLRKQLNEAPFNKQTKWKNRIHKLATDLSGSEK</sequence>
<feature type="compositionally biased region" description="Low complexity" evidence="3">
    <location>
        <begin position="52"/>
        <end position="61"/>
    </location>
</feature>
<dbReference type="InterPro" id="IPR015433">
    <property type="entry name" value="PI3/4_kinase"/>
</dbReference>
<evidence type="ECO:0000256" key="4">
    <source>
        <dbReference type="SAM" id="Phobius"/>
    </source>
</evidence>
<dbReference type="InterPro" id="IPR000403">
    <property type="entry name" value="PI3/4_kinase_cat_dom"/>
</dbReference>
<dbReference type="PROSITE" id="PS00916">
    <property type="entry name" value="PI3_4_KINASE_2"/>
    <property type="match status" value="1"/>
</dbReference>
<dbReference type="InterPro" id="IPR018936">
    <property type="entry name" value="PI3/4_kinase_CS"/>
</dbReference>
<keyword evidence="4" id="KW-1133">Transmembrane helix</keyword>
<evidence type="ECO:0000256" key="1">
    <source>
        <dbReference type="ARBA" id="ARBA00022679"/>
    </source>
</evidence>
<feature type="region of interest" description="Disordered" evidence="3">
    <location>
        <begin position="1"/>
        <end position="62"/>
    </location>
</feature>
<feature type="transmembrane region" description="Helical" evidence="4">
    <location>
        <begin position="859"/>
        <end position="878"/>
    </location>
</feature>
<proteinExistence type="predicted"/>
<dbReference type="OrthoDB" id="67688at2759"/>
<accession>X6NVE4</accession>
<evidence type="ECO:0000313" key="7">
    <source>
        <dbReference type="Proteomes" id="UP000023152"/>
    </source>
</evidence>
<dbReference type="GO" id="GO:0016020">
    <property type="term" value="C:membrane"/>
    <property type="evidence" value="ECO:0007669"/>
    <property type="project" value="TreeGrafter"/>
</dbReference>
<dbReference type="PROSITE" id="PS50290">
    <property type="entry name" value="PI3_4_KINASE_3"/>
    <property type="match status" value="1"/>
</dbReference>
<dbReference type="GO" id="GO:0048015">
    <property type="term" value="P:phosphatidylinositol-mediated signaling"/>
    <property type="evidence" value="ECO:0007669"/>
    <property type="project" value="TreeGrafter"/>
</dbReference>
<reference evidence="6 7" key="1">
    <citation type="journal article" date="2013" name="Curr. Biol.">
        <title>The Genome of the Foraminiferan Reticulomyxa filosa.</title>
        <authorList>
            <person name="Glockner G."/>
            <person name="Hulsmann N."/>
            <person name="Schleicher M."/>
            <person name="Noegel A.A."/>
            <person name="Eichinger L."/>
            <person name="Gallinger C."/>
            <person name="Pawlowski J."/>
            <person name="Sierra R."/>
            <person name="Euteneuer U."/>
            <person name="Pillet L."/>
            <person name="Moustafa A."/>
            <person name="Platzer M."/>
            <person name="Groth M."/>
            <person name="Szafranski K."/>
            <person name="Schliwa M."/>
        </authorList>
    </citation>
    <scope>NUCLEOTIDE SEQUENCE [LARGE SCALE GENOMIC DNA]</scope>
</reference>
<dbReference type="GO" id="GO:0005737">
    <property type="term" value="C:cytoplasm"/>
    <property type="evidence" value="ECO:0007669"/>
    <property type="project" value="TreeGrafter"/>
</dbReference>
<dbReference type="InterPro" id="IPR036940">
    <property type="entry name" value="PI3/4_kinase_cat_sf"/>
</dbReference>
<dbReference type="GO" id="GO:0004430">
    <property type="term" value="F:1-phosphatidylinositol 4-kinase activity"/>
    <property type="evidence" value="ECO:0007669"/>
    <property type="project" value="TreeGrafter"/>
</dbReference>
<feature type="region of interest" description="Disordered" evidence="3">
    <location>
        <begin position="288"/>
        <end position="359"/>
    </location>
</feature>
<evidence type="ECO:0000256" key="3">
    <source>
        <dbReference type="SAM" id="MobiDB-lite"/>
    </source>
</evidence>